<evidence type="ECO:0000256" key="3">
    <source>
        <dbReference type="ARBA" id="ARBA00008669"/>
    </source>
</evidence>
<dbReference type="GO" id="GO:0031267">
    <property type="term" value="F:small GTPase binding"/>
    <property type="evidence" value="ECO:0007669"/>
    <property type="project" value="InterPro"/>
</dbReference>
<evidence type="ECO:0000256" key="4">
    <source>
        <dbReference type="ARBA" id="ARBA00018945"/>
    </source>
</evidence>
<comment type="similarity">
    <text evidence="3">Belongs to the XPO2/CSE1 family.</text>
</comment>
<evidence type="ECO:0000256" key="7">
    <source>
        <dbReference type="ARBA" id="ARBA00022927"/>
    </source>
</evidence>
<organism evidence="11 12">
    <name type="scientific">Frankliniella occidentalis</name>
    <name type="common">Western flower thrips</name>
    <name type="synonym">Euthrips occidentalis</name>
    <dbReference type="NCBI Taxonomy" id="133901"/>
    <lineage>
        <taxon>Eukaryota</taxon>
        <taxon>Metazoa</taxon>
        <taxon>Ecdysozoa</taxon>
        <taxon>Arthropoda</taxon>
        <taxon>Hexapoda</taxon>
        <taxon>Insecta</taxon>
        <taxon>Pterygota</taxon>
        <taxon>Neoptera</taxon>
        <taxon>Paraneoptera</taxon>
        <taxon>Thysanoptera</taxon>
        <taxon>Terebrantia</taxon>
        <taxon>Thripoidea</taxon>
        <taxon>Thripidae</taxon>
        <taxon>Frankliniella</taxon>
    </lineage>
</organism>
<dbReference type="Pfam" id="PF03810">
    <property type="entry name" value="IBN_N"/>
    <property type="match status" value="1"/>
</dbReference>
<protein>
    <recommendedName>
        <fullName evidence="4">Exportin-2</fullName>
    </recommendedName>
    <alternativeName>
        <fullName evidence="9">Importin-alpha re-exporter</fullName>
    </alternativeName>
</protein>
<dbReference type="FunFam" id="1.25.10.10:FF:000057">
    <property type="entry name" value="Exportin-2 isoform 1"/>
    <property type="match status" value="1"/>
</dbReference>
<dbReference type="Gene3D" id="1.25.10.10">
    <property type="entry name" value="Leucine-rich Repeat Variant"/>
    <property type="match status" value="1"/>
</dbReference>
<keyword evidence="7" id="KW-0653">Protein transport</keyword>
<evidence type="ECO:0000259" key="10">
    <source>
        <dbReference type="PROSITE" id="PS50166"/>
    </source>
</evidence>
<evidence type="ECO:0000256" key="8">
    <source>
        <dbReference type="ARBA" id="ARBA00023242"/>
    </source>
</evidence>
<dbReference type="SUPFAM" id="SSF48371">
    <property type="entry name" value="ARM repeat"/>
    <property type="match status" value="1"/>
</dbReference>
<dbReference type="CTD" id="35016"/>
<dbReference type="RefSeq" id="XP_026274981.1">
    <property type="nucleotide sequence ID" value="XM_026419196.2"/>
</dbReference>
<feature type="domain" description="Importin N-terminal" evidence="10">
    <location>
        <begin position="29"/>
        <end position="103"/>
    </location>
</feature>
<reference evidence="12" key="1">
    <citation type="submission" date="2025-08" db="UniProtKB">
        <authorList>
            <consortium name="RefSeq"/>
        </authorList>
    </citation>
    <scope>IDENTIFICATION</scope>
    <source>
        <tissue evidence="12">Whole organism</tissue>
    </source>
</reference>
<dbReference type="Pfam" id="PF03378">
    <property type="entry name" value="CAS_CSE1"/>
    <property type="match status" value="1"/>
</dbReference>
<dbReference type="PANTHER" id="PTHR10997:SF8">
    <property type="entry name" value="EXPORTIN-2"/>
    <property type="match status" value="1"/>
</dbReference>
<dbReference type="AlphaFoldDB" id="A0A6J1S8D7"/>
<dbReference type="GO" id="GO:0005635">
    <property type="term" value="C:nuclear envelope"/>
    <property type="evidence" value="ECO:0007669"/>
    <property type="project" value="TreeGrafter"/>
</dbReference>
<evidence type="ECO:0000313" key="12">
    <source>
        <dbReference type="RefSeq" id="XP_026274981.1"/>
    </source>
</evidence>
<dbReference type="PANTHER" id="PTHR10997">
    <property type="entry name" value="IMPORTIN-7, 8, 11"/>
    <property type="match status" value="1"/>
</dbReference>
<evidence type="ECO:0000256" key="9">
    <source>
        <dbReference type="ARBA" id="ARBA00030693"/>
    </source>
</evidence>
<dbReference type="KEGG" id="foc:113204156"/>
<gene>
    <name evidence="12" type="primary">LOC113204156</name>
</gene>
<keyword evidence="5" id="KW-0813">Transport</keyword>
<comment type="subcellular location">
    <subcellularLocation>
        <location evidence="2">Cytoplasm</location>
    </subcellularLocation>
    <subcellularLocation>
        <location evidence="1">Nucleus</location>
    </subcellularLocation>
</comment>
<proteinExistence type="inferred from homology"/>
<dbReference type="InterPro" id="IPR013713">
    <property type="entry name" value="XPO2_central"/>
</dbReference>
<dbReference type="InterPro" id="IPR001494">
    <property type="entry name" value="Importin-beta_N"/>
</dbReference>
<dbReference type="SMART" id="SM00913">
    <property type="entry name" value="IBN_N"/>
    <property type="match status" value="1"/>
</dbReference>
<keyword evidence="8" id="KW-0539">Nucleus</keyword>
<evidence type="ECO:0000256" key="1">
    <source>
        <dbReference type="ARBA" id="ARBA00004123"/>
    </source>
</evidence>
<accession>A0A6J1S8D7</accession>
<dbReference type="GO" id="GO:0005049">
    <property type="term" value="F:nuclear export signal receptor activity"/>
    <property type="evidence" value="ECO:0007669"/>
    <property type="project" value="TreeGrafter"/>
</dbReference>
<dbReference type="GeneID" id="113204156"/>
<dbReference type="GO" id="GO:0005829">
    <property type="term" value="C:cytosol"/>
    <property type="evidence" value="ECO:0007669"/>
    <property type="project" value="TreeGrafter"/>
</dbReference>
<evidence type="ECO:0000256" key="2">
    <source>
        <dbReference type="ARBA" id="ARBA00004496"/>
    </source>
</evidence>
<evidence type="ECO:0000313" key="11">
    <source>
        <dbReference type="Proteomes" id="UP000504606"/>
    </source>
</evidence>
<dbReference type="OrthoDB" id="3268246at2759"/>
<dbReference type="InterPro" id="IPR016024">
    <property type="entry name" value="ARM-type_fold"/>
</dbReference>
<sequence length="970" mass="109780">MELSDQNFASLQKYLYDTLNPDVNVRKPAETFLESVEVNENYPMLLLKLLTRDNVEMTIRVACAITFKNYVKRNWHTDEDTRDRISANDRLAIKENIVNIMVMSPESIQKQLSDAVSIIGRYDFPLKWPNLISQMVEKFQSGDFNIINGVLHTAHSIFKRYRYEFKSQALWTEIKLVLDNFAKPLTDLFVATLNLATVHASNPNALKVIYSSLVIISKVFYSLNFQDIPEFFEDNMETWMTNFHSLLTTDVPSLHTQDDDEPGLLEQLRSQICDNAALYAQKYDEEFQPYLPTFVTDVWNLLTSTSHLAKYDSLVSNSLQFLATVADRSHYRHLFEDPTVLSSICEKVIIPNMEFRTSDEELFEDNPEEYIRRDIEGSDVDTRRRAACDLVKVLSRYFEEKMMQIFGQYVQAMLQKYSENPAQNWRSKDAALYLVTSLAAKGQTEKHGVTQSSQLVNLTDFAAQHIIPELEKPDVNSLPVIRADAIKYIMIFRTVLPREVVVGSLPKLVNHLSAASPVVHTYAAASIEKILTIRGPDHQPLVKKEEVSQMAHVLLNSLFGALCLPGSSENEYIMKAIMRSFSSLQENVIPFLAELLPKLTEKLALVARNPSKPHFNHYLFETIGLSIRIVCKSTPAAVASFEEALFPIFQGILSQDVQEFIPYVFQLLSLLLELHESGTIPEPYMVLFPCLLVPVLWERPGNIHPLVRLLRAFIHKGAGQIAESQKISGLLGVFQKLVASKANDHEGFYLIQSLIEHLPTQALSSYLRQVFVLLFQRLQSSKTTKFVKGLLVFMCFYSVKYGANSLIEMIDGIQAQMFGMVLERLMIVDMQKISGAVERKITAVGVTKILCECPQLLDGPYSRLWSPLLQALIGLFELPEDESIHPDDHFIEVDDAPGYTVAYSQLNFANKQEHDPLGGAGDPRLNLAQSLSKLSVAYPGRLSPLLTTGLTDSDRAHLKTYLDGAKVQIA</sequence>
<dbReference type="PROSITE" id="PS50166">
    <property type="entry name" value="IMPORTIN_B_NT"/>
    <property type="match status" value="1"/>
</dbReference>
<dbReference type="Pfam" id="PF08506">
    <property type="entry name" value="Cse1"/>
    <property type="match status" value="1"/>
</dbReference>
<dbReference type="InterPro" id="IPR011989">
    <property type="entry name" value="ARM-like"/>
</dbReference>
<evidence type="ECO:0000256" key="6">
    <source>
        <dbReference type="ARBA" id="ARBA00022490"/>
    </source>
</evidence>
<dbReference type="GO" id="GO:0006611">
    <property type="term" value="P:protein export from nucleus"/>
    <property type="evidence" value="ECO:0007669"/>
    <property type="project" value="TreeGrafter"/>
</dbReference>
<dbReference type="InterPro" id="IPR005043">
    <property type="entry name" value="XPO2_C"/>
</dbReference>
<name>A0A6J1S8D7_FRAOC</name>
<evidence type="ECO:0000256" key="5">
    <source>
        <dbReference type="ARBA" id="ARBA00022448"/>
    </source>
</evidence>
<keyword evidence="11" id="KW-1185">Reference proteome</keyword>
<keyword evidence="6" id="KW-0963">Cytoplasm</keyword>
<dbReference type="Proteomes" id="UP000504606">
    <property type="component" value="Unplaced"/>
</dbReference>
<dbReference type="GO" id="GO:0006606">
    <property type="term" value="P:protein import into nucleus"/>
    <property type="evidence" value="ECO:0007669"/>
    <property type="project" value="TreeGrafter"/>
</dbReference>